<keyword evidence="3" id="KW-1185">Reference proteome</keyword>
<accession>A0A291BBP5</accession>
<feature type="domain" description="Transposase DDE" evidence="1">
    <location>
        <begin position="2"/>
        <end position="43"/>
    </location>
</feature>
<protein>
    <submittedName>
        <fullName evidence="2">Mobile element protein</fullName>
    </submittedName>
</protein>
<sequence>MSCPHYSRISKRTKTVNVTFKTKNIGIIQHLTIDSTEFKIYGESE</sequence>
<dbReference type="InterPro" id="IPR025668">
    <property type="entry name" value="Tnp_DDE_dom"/>
</dbReference>
<evidence type="ECO:0000259" key="1">
    <source>
        <dbReference type="Pfam" id="PF13737"/>
    </source>
</evidence>
<name>A0A291BBP5_9GAMM</name>
<evidence type="ECO:0000313" key="3">
    <source>
        <dbReference type="Proteomes" id="UP000218160"/>
    </source>
</evidence>
<gene>
    <name evidence="2" type="ORF">BTN50_2037</name>
</gene>
<dbReference type="EMBL" id="CP020663">
    <property type="protein sequence ID" value="ATF10449.1"/>
    <property type="molecule type" value="Genomic_DNA"/>
</dbReference>
<proteinExistence type="predicted"/>
<dbReference type="Proteomes" id="UP000218160">
    <property type="component" value="Chromosome 2"/>
</dbReference>
<reference evidence="3" key="1">
    <citation type="submission" date="2017-04" db="EMBL/GenBank/DDBJ databases">
        <title>Genome evolution of the luminous symbionts of deep sea anglerfish.</title>
        <authorList>
            <person name="Hendry T.A."/>
        </authorList>
    </citation>
    <scope>NUCLEOTIDE SEQUENCE [LARGE SCALE GENOMIC DNA]</scope>
</reference>
<dbReference type="AlphaFoldDB" id="A0A291BBP5"/>
<organism evidence="2 3">
    <name type="scientific">Candidatus Enterovibrio altilux</name>
    <dbReference type="NCBI Taxonomy" id="1927128"/>
    <lineage>
        <taxon>Bacteria</taxon>
        <taxon>Pseudomonadati</taxon>
        <taxon>Pseudomonadota</taxon>
        <taxon>Gammaproteobacteria</taxon>
        <taxon>Vibrionales</taxon>
        <taxon>Vibrionaceae</taxon>
        <taxon>Enterovibrio</taxon>
    </lineage>
</organism>
<dbReference type="Pfam" id="PF13737">
    <property type="entry name" value="DDE_Tnp_1_5"/>
    <property type="match status" value="1"/>
</dbReference>
<evidence type="ECO:0000313" key="2">
    <source>
        <dbReference type="EMBL" id="ATF10449.1"/>
    </source>
</evidence>
<dbReference type="KEGG" id="elux:BTN50_2037"/>